<name>A0A0P0GR68_9BACE</name>
<dbReference type="EMBL" id="CP012801">
    <property type="protein sequence ID" value="ALJ60543.1"/>
    <property type="molecule type" value="Genomic_DNA"/>
</dbReference>
<evidence type="ECO:0000313" key="3">
    <source>
        <dbReference type="Proteomes" id="UP000061809"/>
    </source>
</evidence>
<protein>
    <recommendedName>
        <fullName evidence="1">DUF5013 domain-containing protein</fullName>
    </recommendedName>
</protein>
<feature type="domain" description="DUF5013" evidence="1">
    <location>
        <begin position="235"/>
        <end position="375"/>
    </location>
</feature>
<dbReference type="Proteomes" id="UP000061809">
    <property type="component" value="Chromosome"/>
</dbReference>
<dbReference type="InterPro" id="IPR032181">
    <property type="entry name" value="DUF5013"/>
</dbReference>
<evidence type="ECO:0000259" key="1">
    <source>
        <dbReference type="Pfam" id="PF16405"/>
    </source>
</evidence>
<proteinExistence type="predicted"/>
<dbReference type="Pfam" id="PF16389">
    <property type="entry name" value="DUF4998"/>
    <property type="match status" value="1"/>
</dbReference>
<sequence length="396" mass="45052">MKKNIFGFLFVIFFCGICISCVDSDDYKKYLAGGEIIYPQKADSVRILPGRERVQVEWLMVDPRVTSCDIYYEQGGIEKLFNLPIDLTSHDRDTIRVIIDDLEETSYRFKLITHDDYGNSSITVEAEGSAYGKNYESSLFNRVIRTKTVTPEGLLINWYESEQMEVGVDLEYTDSKGSIKKVFMPDSINQILLDDCDVATPFTYVTRYKPVKEAIDEFYAAKEQGIVEFPSELTNAQAPFEITDQGWWNDRFGVAKGWNTNEAGRVNGNVDRNFNNAMTIWSWPDYSPVQGLYNAKIYQILSLNPGIYTFEATVGRLSASINKEYVVVSKGIEVNNIEDVERFALSYQEVVPGIPEGTVLQCEFELKETSIVSVGLVANIEPSQETQYNKFELKKN</sequence>
<organism evidence="2 3">
    <name type="scientific">Bacteroides cellulosilyticus</name>
    <dbReference type="NCBI Taxonomy" id="246787"/>
    <lineage>
        <taxon>Bacteria</taxon>
        <taxon>Pseudomonadati</taxon>
        <taxon>Bacteroidota</taxon>
        <taxon>Bacteroidia</taxon>
        <taxon>Bacteroidales</taxon>
        <taxon>Bacteroidaceae</taxon>
        <taxon>Bacteroides</taxon>
    </lineage>
</organism>
<gene>
    <name evidence="2" type="ORF">BcellWH2_03310</name>
</gene>
<accession>A0A0P0GR68</accession>
<dbReference type="AlphaFoldDB" id="A0A0P0GR68"/>
<evidence type="ECO:0000313" key="2">
    <source>
        <dbReference type="EMBL" id="ALJ60543.1"/>
    </source>
</evidence>
<dbReference type="Pfam" id="PF16405">
    <property type="entry name" value="DUF5013"/>
    <property type="match status" value="1"/>
</dbReference>
<dbReference type="PATRIC" id="fig|246787.4.peg.3425"/>
<reference evidence="2 3" key="1">
    <citation type="journal article" date="2015" name="Science">
        <title>Genetic determinants of in vivo fitness and diet responsiveness in multiple human gut Bacteroides.</title>
        <authorList>
            <person name="Wu M."/>
            <person name="McNulty N.P."/>
            <person name="Rodionov D.A."/>
            <person name="Khoroshkin M.S."/>
            <person name="Griffin N.W."/>
            <person name="Cheng J."/>
            <person name="Latreille P."/>
            <person name="Kerstetter R.A."/>
            <person name="Terrapon N."/>
            <person name="Henrissat B."/>
            <person name="Osterman A.L."/>
            <person name="Gordon J.I."/>
        </authorList>
    </citation>
    <scope>NUCLEOTIDE SEQUENCE [LARGE SCALE GENOMIC DNA]</scope>
    <source>
        <strain evidence="2 3">WH2</strain>
    </source>
</reference>
<dbReference type="KEGG" id="bcel:BcellWH2_03310"/>
<dbReference type="RefSeq" id="WP_026367193.1">
    <property type="nucleotide sequence ID" value="NZ_CP012801.1"/>
</dbReference>